<dbReference type="InterPro" id="IPR036397">
    <property type="entry name" value="RNaseH_sf"/>
</dbReference>
<dbReference type="PANTHER" id="PTHR45835">
    <property type="entry name" value="YALI0A06105P"/>
    <property type="match status" value="1"/>
</dbReference>
<gene>
    <name evidence="2" type="ORF">EPI10_024237</name>
</gene>
<sequence>MIQTIRSELMKILYEAHNGCLSVHPGSTKMYNDLKQLYWWSGIKRDISKFVSRCLVCQQVKAEHQVPSGLLQPGMIPEWKWHRVTMDFVSALPLSLKKKDAIWFAHFIPVRTDYSLDKFAELYIFEIVRLHGVPVSIISDRDLSTAFHPQIEGQSERVIKILEDMLQCCVLEFKGN</sequence>
<dbReference type="GO" id="GO:0003676">
    <property type="term" value="F:nucleic acid binding"/>
    <property type="evidence" value="ECO:0007669"/>
    <property type="project" value="InterPro"/>
</dbReference>
<dbReference type="PANTHER" id="PTHR45835:SF99">
    <property type="entry name" value="CHROMO DOMAIN-CONTAINING PROTEIN-RELATED"/>
    <property type="match status" value="1"/>
</dbReference>
<dbReference type="InterPro" id="IPR012337">
    <property type="entry name" value="RNaseH-like_sf"/>
</dbReference>
<evidence type="ECO:0000313" key="3">
    <source>
        <dbReference type="Proteomes" id="UP000325315"/>
    </source>
</evidence>
<dbReference type="EMBL" id="SMMG02000005">
    <property type="protein sequence ID" value="KAA3473896.1"/>
    <property type="molecule type" value="Genomic_DNA"/>
</dbReference>
<dbReference type="Proteomes" id="UP000325315">
    <property type="component" value="Unassembled WGS sequence"/>
</dbReference>
<organism evidence="2 3">
    <name type="scientific">Gossypium australe</name>
    <dbReference type="NCBI Taxonomy" id="47621"/>
    <lineage>
        <taxon>Eukaryota</taxon>
        <taxon>Viridiplantae</taxon>
        <taxon>Streptophyta</taxon>
        <taxon>Embryophyta</taxon>
        <taxon>Tracheophyta</taxon>
        <taxon>Spermatophyta</taxon>
        <taxon>Magnoliopsida</taxon>
        <taxon>eudicotyledons</taxon>
        <taxon>Gunneridae</taxon>
        <taxon>Pentapetalae</taxon>
        <taxon>rosids</taxon>
        <taxon>malvids</taxon>
        <taxon>Malvales</taxon>
        <taxon>Malvaceae</taxon>
        <taxon>Malvoideae</taxon>
        <taxon>Gossypium</taxon>
    </lineage>
</organism>
<comment type="caution">
    <text evidence="2">The sequence shown here is derived from an EMBL/GenBank/DDBJ whole genome shotgun (WGS) entry which is preliminary data.</text>
</comment>
<keyword evidence="3" id="KW-1185">Reference proteome</keyword>
<feature type="domain" description="Integrase zinc-binding" evidence="1">
    <location>
        <begin position="9"/>
        <end position="62"/>
    </location>
</feature>
<dbReference type="OrthoDB" id="1001619at2759"/>
<dbReference type="InterPro" id="IPR041588">
    <property type="entry name" value="Integrase_H2C2"/>
</dbReference>
<accession>A0A5B6VXZ5</accession>
<dbReference type="Gene3D" id="3.30.420.10">
    <property type="entry name" value="Ribonuclease H-like superfamily/Ribonuclease H"/>
    <property type="match status" value="1"/>
</dbReference>
<evidence type="ECO:0000259" key="1">
    <source>
        <dbReference type="Pfam" id="PF17921"/>
    </source>
</evidence>
<name>A0A5B6VXZ5_9ROSI</name>
<dbReference type="AlphaFoldDB" id="A0A5B6VXZ5"/>
<dbReference type="Pfam" id="PF17921">
    <property type="entry name" value="Integrase_H2C2"/>
    <property type="match status" value="1"/>
</dbReference>
<dbReference type="SUPFAM" id="SSF53098">
    <property type="entry name" value="Ribonuclease H-like"/>
    <property type="match status" value="1"/>
</dbReference>
<evidence type="ECO:0000313" key="2">
    <source>
        <dbReference type="EMBL" id="KAA3473896.1"/>
    </source>
</evidence>
<reference evidence="3" key="1">
    <citation type="journal article" date="2019" name="Plant Biotechnol. J.">
        <title>Genome sequencing of the Australian wild diploid species Gossypium australe highlights disease resistance and delayed gland morphogenesis.</title>
        <authorList>
            <person name="Cai Y."/>
            <person name="Cai X."/>
            <person name="Wang Q."/>
            <person name="Wang P."/>
            <person name="Zhang Y."/>
            <person name="Cai C."/>
            <person name="Xu Y."/>
            <person name="Wang K."/>
            <person name="Zhou Z."/>
            <person name="Wang C."/>
            <person name="Geng S."/>
            <person name="Li B."/>
            <person name="Dong Q."/>
            <person name="Hou Y."/>
            <person name="Wang H."/>
            <person name="Ai P."/>
            <person name="Liu Z."/>
            <person name="Yi F."/>
            <person name="Sun M."/>
            <person name="An G."/>
            <person name="Cheng J."/>
            <person name="Zhang Y."/>
            <person name="Shi Q."/>
            <person name="Xie Y."/>
            <person name="Shi X."/>
            <person name="Chang Y."/>
            <person name="Huang F."/>
            <person name="Chen Y."/>
            <person name="Hong S."/>
            <person name="Mi L."/>
            <person name="Sun Q."/>
            <person name="Zhang L."/>
            <person name="Zhou B."/>
            <person name="Peng R."/>
            <person name="Zhang X."/>
            <person name="Liu F."/>
        </authorList>
    </citation>
    <scope>NUCLEOTIDE SEQUENCE [LARGE SCALE GENOMIC DNA]</scope>
    <source>
        <strain evidence="3">cv. PA1801</strain>
    </source>
</reference>
<protein>
    <submittedName>
        <fullName evidence="2">Integrase</fullName>
    </submittedName>
</protein>
<dbReference type="Gene3D" id="1.10.340.70">
    <property type="match status" value="1"/>
</dbReference>
<proteinExistence type="predicted"/>